<dbReference type="InterPro" id="IPR036719">
    <property type="entry name" value="Neuro-gated_channel_TM_sf"/>
</dbReference>
<dbReference type="GeneID" id="116297516"/>
<keyword evidence="6" id="KW-0406">Ion transport</keyword>
<dbReference type="Proteomes" id="UP000515163">
    <property type="component" value="Unplaced"/>
</dbReference>
<feature type="compositionally biased region" description="Basic and acidic residues" evidence="7">
    <location>
        <begin position="402"/>
        <end position="415"/>
    </location>
</feature>
<evidence type="ECO:0000259" key="8">
    <source>
        <dbReference type="Pfam" id="PF02931"/>
    </source>
</evidence>
<dbReference type="KEGG" id="aten:116297516"/>
<dbReference type="InterPro" id="IPR006202">
    <property type="entry name" value="Neur_chan_lig-bd"/>
</dbReference>
<evidence type="ECO:0000256" key="6">
    <source>
        <dbReference type="RuleBase" id="RU000687"/>
    </source>
</evidence>
<evidence type="ECO:0000256" key="4">
    <source>
        <dbReference type="ARBA" id="ARBA00022989"/>
    </source>
</evidence>
<dbReference type="InterPro" id="IPR018000">
    <property type="entry name" value="Neurotransmitter_ion_chnl_CS"/>
</dbReference>
<dbReference type="InterPro" id="IPR006029">
    <property type="entry name" value="Neurotrans-gated_channel_TM"/>
</dbReference>
<gene>
    <name evidence="11" type="primary">LOC116297516</name>
</gene>
<feature type="domain" description="Neurotransmitter-gated ion-channel ligand-binding" evidence="8">
    <location>
        <begin position="36"/>
        <end position="246"/>
    </location>
</feature>
<feature type="domain" description="Neurotransmitter-gated ion-channel transmembrane" evidence="9">
    <location>
        <begin position="253"/>
        <end position="480"/>
    </location>
</feature>
<proteinExistence type="inferred from homology"/>
<keyword evidence="6" id="KW-0407">Ion channel</keyword>
<keyword evidence="10" id="KW-1185">Reference proteome</keyword>
<feature type="signal peptide" evidence="6">
    <location>
        <begin position="1"/>
        <end position="26"/>
    </location>
</feature>
<accession>A0A6P8I938</accession>
<protein>
    <submittedName>
        <fullName evidence="11">Neuronal acetylcholine receptor subunit alpha-7-like isoform X1</fullName>
    </submittedName>
</protein>
<feature type="transmembrane region" description="Helical" evidence="6">
    <location>
        <begin position="307"/>
        <end position="330"/>
    </location>
</feature>
<dbReference type="Pfam" id="PF02931">
    <property type="entry name" value="Neur_chan_LBD"/>
    <property type="match status" value="1"/>
</dbReference>
<dbReference type="PRINTS" id="PR00252">
    <property type="entry name" value="NRIONCHANNEL"/>
</dbReference>
<dbReference type="FunFam" id="2.70.170.10:FF:000016">
    <property type="entry name" value="Nicotinic acetylcholine receptor subunit"/>
    <property type="match status" value="1"/>
</dbReference>
<keyword evidence="3 6" id="KW-0812">Transmembrane</keyword>
<feature type="chain" id="PRO_5028520206" evidence="6">
    <location>
        <begin position="27"/>
        <end position="495"/>
    </location>
</feature>
<comment type="subcellular location">
    <subcellularLocation>
        <location evidence="1">Membrane</location>
        <topology evidence="1">Multi-pass membrane protein</topology>
    </subcellularLocation>
</comment>
<dbReference type="SUPFAM" id="SSF63712">
    <property type="entry name" value="Nicotinic receptor ligand binding domain-like"/>
    <property type="match status" value="1"/>
</dbReference>
<keyword evidence="6" id="KW-0732">Signal</keyword>
<evidence type="ECO:0000259" key="9">
    <source>
        <dbReference type="Pfam" id="PF02932"/>
    </source>
</evidence>
<evidence type="ECO:0000256" key="1">
    <source>
        <dbReference type="ARBA" id="ARBA00004141"/>
    </source>
</evidence>
<reference evidence="11" key="1">
    <citation type="submission" date="2025-08" db="UniProtKB">
        <authorList>
            <consortium name="RefSeq"/>
        </authorList>
    </citation>
    <scope>IDENTIFICATION</scope>
    <source>
        <tissue evidence="11">Tentacle</tissue>
    </source>
</reference>
<feature type="transmembrane region" description="Helical" evidence="6">
    <location>
        <begin position="464"/>
        <end position="484"/>
    </location>
</feature>
<dbReference type="PANTHER" id="PTHR18945">
    <property type="entry name" value="NEUROTRANSMITTER GATED ION CHANNEL"/>
    <property type="match status" value="1"/>
</dbReference>
<evidence type="ECO:0000256" key="3">
    <source>
        <dbReference type="ARBA" id="ARBA00022692"/>
    </source>
</evidence>
<evidence type="ECO:0000256" key="7">
    <source>
        <dbReference type="SAM" id="MobiDB-lite"/>
    </source>
</evidence>
<evidence type="ECO:0000256" key="5">
    <source>
        <dbReference type="ARBA" id="ARBA00023136"/>
    </source>
</evidence>
<evidence type="ECO:0000313" key="11">
    <source>
        <dbReference type="RefSeq" id="XP_031561617.1"/>
    </source>
</evidence>
<dbReference type="Gene3D" id="1.20.58.390">
    <property type="entry name" value="Neurotransmitter-gated ion-channel transmembrane domain"/>
    <property type="match status" value="2"/>
</dbReference>
<dbReference type="RefSeq" id="XP_031561617.1">
    <property type="nucleotide sequence ID" value="XM_031705757.1"/>
</dbReference>
<keyword evidence="6" id="KW-0813">Transport</keyword>
<dbReference type="InParanoid" id="A0A6P8I938"/>
<dbReference type="InterPro" id="IPR036734">
    <property type="entry name" value="Neur_chan_lig-bd_sf"/>
</dbReference>
<dbReference type="Pfam" id="PF02932">
    <property type="entry name" value="Neur_chan_memb"/>
    <property type="match status" value="1"/>
</dbReference>
<dbReference type="CDD" id="cd19051">
    <property type="entry name" value="LGIC_TM_cation"/>
    <property type="match status" value="1"/>
</dbReference>
<dbReference type="NCBIfam" id="TIGR00860">
    <property type="entry name" value="LIC"/>
    <property type="match status" value="1"/>
</dbReference>
<dbReference type="InterPro" id="IPR038050">
    <property type="entry name" value="Neuro_actylchol_rec"/>
</dbReference>
<dbReference type="InterPro" id="IPR006201">
    <property type="entry name" value="Neur_channel"/>
</dbReference>
<evidence type="ECO:0000313" key="10">
    <source>
        <dbReference type="Proteomes" id="UP000515163"/>
    </source>
</evidence>
<feature type="transmembrane region" description="Helical" evidence="6">
    <location>
        <begin position="247"/>
        <end position="270"/>
    </location>
</feature>
<organism evidence="10 11">
    <name type="scientific">Actinia tenebrosa</name>
    <name type="common">Australian red waratah sea anemone</name>
    <dbReference type="NCBI Taxonomy" id="6105"/>
    <lineage>
        <taxon>Eukaryota</taxon>
        <taxon>Metazoa</taxon>
        <taxon>Cnidaria</taxon>
        <taxon>Anthozoa</taxon>
        <taxon>Hexacorallia</taxon>
        <taxon>Actiniaria</taxon>
        <taxon>Actiniidae</taxon>
        <taxon>Actinia</taxon>
    </lineage>
</organism>
<dbReference type="FunFam" id="1.20.58.390:FF:000043">
    <property type="entry name" value="AcetylCholine Receptor"/>
    <property type="match status" value="1"/>
</dbReference>
<keyword evidence="4 6" id="KW-1133">Transmembrane helix</keyword>
<dbReference type="GO" id="GO:0005230">
    <property type="term" value="F:extracellular ligand-gated monoatomic ion channel activity"/>
    <property type="evidence" value="ECO:0007669"/>
    <property type="project" value="InterPro"/>
</dbReference>
<sequence length="495" mass="57079">MWFLKMKLSVLFGFLWIHLSLKASDAVMRPVNNSESDLLQYILTNYTPDTRPVQNQNDAVVVRFGIMLKQIIDLDVINQIMTVNLWLRMFWKNELISWDPEKFNGIKVINVKPNKLWVPDITIFNSASKTSSIGDLYTKITSEIIVNYTGEVQWNSPAIISTECKVDVRYFPFDTQVCEIEFGSWTYDGLRVDLQLLLSYIDIAQYSVSTEWNLHKTSAKRKCLIYTCCPEPYPSALFTLVLKRRPMFFIFNMIIPCGVITLLSLFSFILPPNSGERVSFVMTVLLSLSVYMLMVTEKMPQSADTPIASKFFMSMMVQIALSLVVTCFIIKFHNNNIPIPPLFDKVINQWLASLLLMKRKHGRKRENGTENENEPDMFFKNGGFLQDDSDLVITQVHGQRQIEKIKNPENNEKRGTRTNNNTKQQDISELFKEVKTIADKIRQNDQEESKREEWMFATEVLDRFFICTLFCSISIACIVVFSAVHDAVMVDGSVD</sequence>
<dbReference type="GO" id="GO:0004888">
    <property type="term" value="F:transmembrane signaling receptor activity"/>
    <property type="evidence" value="ECO:0007669"/>
    <property type="project" value="InterPro"/>
</dbReference>
<keyword evidence="5 6" id="KW-0472">Membrane</keyword>
<dbReference type="CDD" id="cd18997">
    <property type="entry name" value="LGIC_ECD_nAChR"/>
    <property type="match status" value="1"/>
</dbReference>
<dbReference type="GO" id="GO:0016020">
    <property type="term" value="C:membrane"/>
    <property type="evidence" value="ECO:0007669"/>
    <property type="project" value="UniProtKB-SubCell"/>
</dbReference>
<feature type="region of interest" description="Disordered" evidence="7">
    <location>
        <begin position="402"/>
        <end position="425"/>
    </location>
</feature>
<dbReference type="PROSITE" id="PS00236">
    <property type="entry name" value="NEUROTR_ION_CHANNEL"/>
    <property type="match status" value="1"/>
</dbReference>
<name>A0A6P8I938_ACTTE</name>
<comment type="similarity">
    <text evidence="2">Belongs to the ligand-gated ion channel (TC 1.A.9) family. Acetylcholine receptor (TC 1.A.9.1) subfamily.</text>
</comment>
<evidence type="ECO:0000256" key="2">
    <source>
        <dbReference type="ARBA" id="ARBA00009237"/>
    </source>
</evidence>
<dbReference type="OrthoDB" id="5988418at2759"/>
<dbReference type="AlphaFoldDB" id="A0A6P8I938"/>
<dbReference type="SUPFAM" id="SSF90112">
    <property type="entry name" value="Neurotransmitter-gated ion-channel transmembrane pore"/>
    <property type="match status" value="1"/>
</dbReference>
<feature type="transmembrane region" description="Helical" evidence="6">
    <location>
        <begin position="277"/>
        <end position="295"/>
    </location>
</feature>
<dbReference type="Gene3D" id="2.70.170.10">
    <property type="entry name" value="Neurotransmitter-gated ion-channel ligand-binding domain"/>
    <property type="match status" value="1"/>
</dbReference>